<dbReference type="AlphaFoldDB" id="A0A371DAU8"/>
<dbReference type="InterPro" id="IPR034164">
    <property type="entry name" value="Pepsin-like_dom"/>
</dbReference>
<comment type="similarity">
    <text evidence="1">Belongs to the peptidase A1 family.</text>
</comment>
<proteinExistence type="inferred from homology"/>
<evidence type="ECO:0000313" key="5">
    <source>
        <dbReference type="Proteomes" id="UP000256964"/>
    </source>
</evidence>
<dbReference type="EMBL" id="KZ857404">
    <property type="protein sequence ID" value="RDX49651.1"/>
    <property type="molecule type" value="Genomic_DNA"/>
</dbReference>
<dbReference type="InterPro" id="IPR033121">
    <property type="entry name" value="PEPTIDASE_A1"/>
</dbReference>
<keyword evidence="4" id="KW-0378">Hydrolase</keyword>
<reference evidence="4 5" key="1">
    <citation type="journal article" date="2018" name="Biotechnol. Biofuels">
        <title>Integrative visual omics of the white-rot fungus Polyporus brumalis exposes the biotechnological potential of its oxidative enzymes for delignifying raw plant biomass.</title>
        <authorList>
            <person name="Miyauchi S."/>
            <person name="Rancon A."/>
            <person name="Drula E."/>
            <person name="Hage H."/>
            <person name="Chaduli D."/>
            <person name="Favel A."/>
            <person name="Grisel S."/>
            <person name="Henrissat B."/>
            <person name="Herpoel-Gimbert I."/>
            <person name="Ruiz-Duenas F.J."/>
            <person name="Chevret D."/>
            <person name="Hainaut M."/>
            <person name="Lin J."/>
            <person name="Wang M."/>
            <person name="Pangilinan J."/>
            <person name="Lipzen A."/>
            <person name="Lesage-Meessen L."/>
            <person name="Navarro D."/>
            <person name="Riley R."/>
            <person name="Grigoriev I.V."/>
            <person name="Zhou S."/>
            <person name="Raouche S."/>
            <person name="Rosso M.N."/>
        </authorList>
    </citation>
    <scope>NUCLEOTIDE SEQUENCE [LARGE SCALE GENOMIC DNA]</scope>
    <source>
        <strain evidence="4 5">BRFM 1820</strain>
    </source>
</reference>
<dbReference type="CDD" id="cd05471">
    <property type="entry name" value="pepsin_like"/>
    <property type="match status" value="1"/>
</dbReference>
<evidence type="ECO:0000256" key="2">
    <source>
        <dbReference type="SAM" id="MobiDB-lite"/>
    </source>
</evidence>
<feature type="domain" description="Peptidase A1" evidence="3">
    <location>
        <begin position="44"/>
        <end position="393"/>
    </location>
</feature>
<dbReference type="Proteomes" id="UP000256964">
    <property type="component" value="Unassembled WGS sequence"/>
</dbReference>
<feature type="region of interest" description="Disordered" evidence="2">
    <location>
        <begin position="398"/>
        <end position="423"/>
    </location>
</feature>
<dbReference type="STRING" id="139420.A0A371DAU8"/>
<dbReference type="GO" id="GO:0004190">
    <property type="term" value="F:aspartic-type endopeptidase activity"/>
    <property type="evidence" value="ECO:0007669"/>
    <property type="project" value="InterPro"/>
</dbReference>
<evidence type="ECO:0000256" key="1">
    <source>
        <dbReference type="ARBA" id="ARBA00007447"/>
    </source>
</evidence>
<dbReference type="InterPro" id="IPR001461">
    <property type="entry name" value="Aspartic_peptidase_A1"/>
</dbReference>
<evidence type="ECO:0000259" key="3">
    <source>
        <dbReference type="PROSITE" id="PS51767"/>
    </source>
</evidence>
<protein>
    <submittedName>
        <fullName evidence="4">Acid protease</fullName>
    </submittedName>
</protein>
<dbReference type="PROSITE" id="PS51767">
    <property type="entry name" value="PEPTIDASE_A1"/>
    <property type="match status" value="1"/>
</dbReference>
<dbReference type="SUPFAM" id="SSF50630">
    <property type="entry name" value="Acid proteases"/>
    <property type="match status" value="1"/>
</dbReference>
<accession>A0A371DAU8</accession>
<name>A0A371DAU8_9APHY</name>
<dbReference type="Pfam" id="PF00026">
    <property type="entry name" value="Asp"/>
    <property type="match status" value="1"/>
</dbReference>
<dbReference type="OrthoDB" id="771136at2759"/>
<dbReference type="GO" id="GO:0006508">
    <property type="term" value="P:proteolysis"/>
    <property type="evidence" value="ECO:0007669"/>
    <property type="project" value="UniProtKB-KW"/>
</dbReference>
<sequence>MLDFRLDSWALATVITTQCFVFSALGARTHAAATVHVLRGFALVSSRLRFGNPLPLVTLDLGPEESLSLEAHVAMIGTSGNLSSLVSFSSRSPVSSTTPHDTSHLLVYASSTFTDLNTPFSISYGLGAARVDLGQDSVQFAGAWLRGQRPGVRCRHAEIEQPPHPAGLRPHGPRLHVHLFIWGDAPLVSVGESSGTLDQPLMAFQLTRFGVDVQNAYALEPGGTCNLGAMNASLYTGGIDYHPIPEGQEGYWIQELAGLTVNGQPVTLDAGSASYAAIDTGTTRVGGPADSTSALYAQIPGSETLTDDNTGYYMYPCDTNVTVTMKFGNSSISWPISNADFLLMQIIGDTLLKNVYSVLRTSPGAVGFAQLSSTATSMNGQLGPAPSPTVGTVATGLSRAGARTRARTGTRTRTLPCVSTSPR</sequence>
<keyword evidence="4" id="KW-0645">Protease</keyword>
<dbReference type="Gene3D" id="2.40.70.10">
    <property type="entry name" value="Acid Proteases"/>
    <property type="match status" value="2"/>
</dbReference>
<dbReference type="PANTHER" id="PTHR47966:SF51">
    <property type="entry name" value="BETA-SITE APP-CLEAVING ENZYME, ISOFORM A-RELATED"/>
    <property type="match status" value="1"/>
</dbReference>
<keyword evidence="5" id="KW-1185">Reference proteome</keyword>
<gene>
    <name evidence="4" type="ORF">OH76DRAFT_1483014</name>
</gene>
<dbReference type="InterPro" id="IPR021109">
    <property type="entry name" value="Peptidase_aspartic_dom_sf"/>
</dbReference>
<evidence type="ECO:0000313" key="4">
    <source>
        <dbReference type="EMBL" id="RDX49651.1"/>
    </source>
</evidence>
<organism evidence="4 5">
    <name type="scientific">Lentinus brumalis</name>
    <dbReference type="NCBI Taxonomy" id="2498619"/>
    <lineage>
        <taxon>Eukaryota</taxon>
        <taxon>Fungi</taxon>
        <taxon>Dikarya</taxon>
        <taxon>Basidiomycota</taxon>
        <taxon>Agaricomycotina</taxon>
        <taxon>Agaricomycetes</taxon>
        <taxon>Polyporales</taxon>
        <taxon>Polyporaceae</taxon>
        <taxon>Lentinus</taxon>
    </lineage>
</organism>
<dbReference type="PANTHER" id="PTHR47966">
    <property type="entry name" value="BETA-SITE APP-CLEAVING ENZYME, ISOFORM A-RELATED"/>
    <property type="match status" value="1"/>
</dbReference>